<dbReference type="InterPro" id="IPR022742">
    <property type="entry name" value="Hydrolase_4"/>
</dbReference>
<keyword evidence="2" id="KW-0378">Hydrolase</keyword>
<dbReference type="Proteomes" id="UP001215216">
    <property type="component" value="Chromosome"/>
</dbReference>
<evidence type="ECO:0000313" key="3">
    <source>
        <dbReference type="Proteomes" id="UP001215216"/>
    </source>
</evidence>
<protein>
    <submittedName>
        <fullName evidence="2">Alpha/beta hydrolase</fullName>
    </submittedName>
</protein>
<feature type="domain" description="Serine aminopeptidase S33" evidence="1">
    <location>
        <begin position="40"/>
        <end position="288"/>
    </location>
</feature>
<dbReference type="PANTHER" id="PTHR11614">
    <property type="entry name" value="PHOSPHOLIPASE-RELATED"/>
    <property type="match status" value="1"/>
</dbReference>
<gene>
    <name evidence="2" type="ORF">P7079_07000</name>
</gene>
<dbReference type="InterPro" id="IPR051044">
    <property type="entry name" value="MAG_DAG_Lipase"/>
</dbReference>
<dbReference type="RefSeq" id="WP_278012560.1">
    <property type="nucleotide sequence ID" value="NZ_CP121208.1"/>
</dbReference>
<dbReference type="EMBL" id="CP121208">
    <property type="protein sequence ID" value="WFM83135.1"/>
    <property type="molecule type" value="Genomic_DNA"/>
</dbReference>
<dbReference type="InterPro" id="IPR029058">
    <property type="entry name" value="AB_hydrolase_fold"/>
</dbReference>
<reference evidence="2 3" key="1">
    <citation type="submission" date="2023-03" db="EMBL/GenBank/DDBJ databases">
        <title>Complete genome of Arcanobacterium canis strain DSM 25104 isolated in 2010 from a canine otitis externa in Germany.</title>
        <authorList>
            <person name="Borowiak M."/>
            <person name="Kreitlow A."/>
            <person name="Malorny B."/>
            <person name="Laemmler C."/>
            <person name="Prenger-Berninghoff E."/>
            <person name="Ploetz M."/>
            <person name="Abdulmawjood A."/>
        </authorList>
    </citation>
    <scope>NUCLEOTIDE SEQUENCE [LARGE SCALE GENOMIC DNA]</scope>
    <source>
        <strain evidence="2 3">DSM 25104</strain>
    </source>
</reference>
<organism evidence="2 3">
    <name type="scientific">Arcanobacterium canis</name>
    <dbReference type="NCBI Taxonomy" id="999183"/>
    <lineage>
        <taxon>Bacteria</taxon>
        <taxon>Bacillati</taxon>
        <taxon>Actinomycetota</taxon>
        <taxon>Actinomycetes</taxon>
        <taxon>Actinomycetales</taxon>
        <taxon>Actinomycetaceae</taxon>
        <taxon>Arcanobacterium</taxon>
    </lineage>
</organism>
<sequence length="312" mass="34673">MRTWENDMISGYVQTTLPLHDDDCGPVVATLTRPSSPVAHPRFVVLAIHGWNDYFYQLPHSEAVMDAGGAFYAIDLRRYGRSWREGQTWGYIESLSSYDEEIHAALDVIHEEVGTDIPFILYGHSTGGLTASLWASRHPDALDGLVLNSPWLEYQGWSSTRVAGRPLIEAIYKMAPSTYVPVPDTGVYSSTLTRWNPDPRYRHTPSFPVYVGWLRAIAEGHQQVALGLGIECPTLVLTSAKSAISSPTPEQATQCDVVLDVEQIWKRVAGLGSHVTLVKIQGAIHDVLLSDDDVRARAISEIRTWVDAYVTR</sequence>
<dbReference type="SUPFAM" id="SSF53474">
    <property type="entry name" value="alpha/beta-Hydrolases"/>
    <property type="match status" value="1"/>
</dbReference>
<evidence type="ECO:0000259" key="1">
    <source>
        <dbReference type="Pfam" id="PF12146"/>
    </source>
</evidence>
<dbReference type="Gene3D" id="3.40.50.1820">
    <property type="entry name" value="alpha/beta hydrolase"/>
    <property type="match status" value="1"/>
</dbReference>
<accession>A0ABY8FZH1</accession>
<dbReference type="Pfam" id="PF12146">
    <property type="entry name" value="Hydrolase_4"/>
    <property type="match status" value="1"/>
</dbReference>
<proteinExistence type="predicted"/>
<dbReference type="GO" id="GO:0016787">
    <property type="term" value="F:hydrolase activity"/>
    <property type="evidence" value="ECO:0007669"/>
    <property type="project" value="UniProtKB-KW"/>
</dbReference>
<name>A0ABY8FZH1_9ACTO</name>
<keyword evidence="3" id="KW-1185">Reference proteome</keyword>
<evidence type="ECO:0000313" key="2">
    <source>
        <dbReference type="EMBL" id="WFM83135.1"/>
    </source>
</evidence>